<dbReference type="PANTHER" id="PTHR43877">
    <property type="entry name" value="AMINOALKYLPHOSPHONATE N-ACETYLTRANSFERASE-RELATED-RELATED"/>
    <property type="match status" value="1"/>
</dbReference>
<dbReference type="InterPro" id="IPR050832">
    <property type="entry name" value="Bact_Acetyltransf"/>
</dbReference>
<evidence type="ECO:0000256" key="1">
    <source>
        <dbReference type="ARBA" id="ARBA00022679"/>
    </source>
</evidence>
<keyword evidence="1" id="KW-0808">Transferase</keyword>
<keyword evidence="2" id="KW-0012">Acyltransferase</keyword>
<dbReference type="CDD" id="cd04301">
    <property type="entry name" value="NAT_SF"/>
    <property type="match status" value="1"/>
</dbReference>
<dbReference type="PROSITE" id="PS51186">
    <property type="entry name" value="GNAT"/>
    <property type="match status" value="1"/>
</dbReference>
<evidence type="ECO:0000256" key="2">
    <source>
        <dbReference type="ARBA" id="ARBA00023315"/>
    </source>
</evidence>
<dbReference type="EMBL" id="JACXYZ010000001">
    <property type="protein sequence ID" value="MBD3925310.1"/>
    <property type="molecule type" value="Genomic_DNA"/>
</dbReference>
<dbReference type="RefSeq" id="WP_191194980.1">
    <property type="nucleotide sequence ID" value="NZ_JACXYZ010000001.1"/>
</dbReference>
<keyword evidence="5" id="KW-1185">Reference proteome</keyword>
<gene>
    <name evidence="4" type="ORF">IEZ26_11795</name>
</gene>
<evidence type="ECO:0000313" key="4">
    <source>
        <dbReference type="EMBL" id="MBD3925310.1"/>
    </source>
</evidence>
<dbReference type="Proteomes" id="UP000618818">
    <property type="component" value="Unassembled WGS sequence"/>
</dbReference>
<evidence type="ECO:0000259" key="3">
    <source>
        <dbReference type="PROSITE" id="PS51186"/>
    </source>
</evidence>
<feature type="domain" description="N-acetyltransferase" evidence="3">
    <location>
        <begin position="2"/>
        <end position="148"/>
    </location>
</feature>
<dbReference type="InterPro" id="IPR016181">
    <property type="entry name" value="Acyl_CoA_acyltransferase"/>
</dbReference>
<name>A0ABR8NB03_9ACTN</name>
<reference evidence="4 5" key="1">
    <citation type="submission" date="2020-09" db="EMBL/GenBank/DDBJ databases">
        <title>novel species in genus Nocardioides.</title>
        <authorList>
            <person name="Zhang G."/>
        </authorList>
    </citation>
    <scope>NUCLEOTIDE SEQUENCE [LARGE SCALE GENOMIC DNA]</scope>
    <source>
        <strain evidence="4 5">KCTC 39551</strain>
    </source>
</reference>
<accession>A0ABR8NB03</accession>
<evidence type="ECO:0000313" key="5">
    <source>
        <dbReference type="Proteomes" id="UP000618818"/>
    </source>
</evidence>
<dbReference type="SUPFAM" id="SSF55729">
    <property type="entry name" value="Acyl-CoA N-acyltransferases (Nat)"/>
    <property type="match status" value="1"/>
</dbReference>
<organism evidence="4 5">
    <name type="scientific">Nocardioides cavernae</name>
    <dbReference type="NCBI Taxonomy" id="1921566"/>
    <lineage>
        <taxon>Bacteria</taxon>
        <taxon>Bacillati</taxon>
        <taxon>Actinomycetota</taxon>
        <taxon>Actinomycetes</taxon>
        <taxon>Propionibacteriales</taxon>
        <taxon>Nocardioidaceae</taxon>
        <taxon>Nocardioides</taxon>
    </lineage>
</organism>
<sequence length="148" mass="16401">MTSLRRATRSDATTMHAIAQAAYAGYVPRMGRRPYPMDMDYDAAVAEAESWVALDDSSVVGFLVLVDEADAMLLENVGVLPSHHGRGVGRALLELAESRAVESGHSRIRLFTHVTMVENQALYERIGYVETHRGGDEGFVRVFYEKVL</sequence>
<dbReference type="Gene3D" id="3.40.630.30">
    <property type="match status" value="1"/>
</dbReference>
<dbReference type="Pfam" id="PF00583">
    <property type="entry name" value="Acetyltransf_1"/>
    <property type="match status" value="1"/>
</dbReference>
<proteinExistence type="predicted"/>
<comment type="caution">
    <text evidence="4">The sequence shown here is derived from an EMBL/GenBank/DDBJ whole genome shotgun (WGS) entry which is preliminary data.</text>
</comment>
<protein>
    <submittedName>
        <fullName evidence="4">GNAT family N-acetyltransferase</fullName>
    </submittedName>
</protein>
<dbReference type="InterPro" id="IPR000182">
    <property type="entry name" value="GNAT_dom"/>
</dbReference>